<keyword evidence="2" id="KW-1185">Reference proteome</keyword>
<proteinExistence type="predicted"/>
<organism evidence="1 2">
    <name type="scientific">Muribaculum caecicola</name>
    <dbReference type="NCBI Taxonomy" id="3038144"/>
    <lineage>
        <taxon>Bacteria</taxon>
        <taxon>Pseudomonadati</taxon>
        <taxon>Bacteroidota</taxon>
        <taxon>Bacteroidia</taxon>
        <taxon>Bacteroidales</taxon>
        <taxon>Muribaculaceae</taxon>
        <taxon>Muribaculum</taxon>
    </lineage>
</organism>
<reference evidence="1" key="1">
    <citation type="submission" date="2019-04" db="EMBL/GenBank/DDBJ databases">
        <title>Microbes associate with the intestines of laboratory mice.</title>
        <authorList>
            <person name="Navarre W."/>
            <person name="Wong E."/>
            <person name="Huang K.C."/>
            <person name="Tropini C."/>
            <person name="Ng K."/>
            <person name="Yu B."/>
        </authorList>
    </citation>
    <scope>NUCLEOTIDE SEQUENCE</scope>
    <source>
        <strain evidence="1">NM86_A22</strain>
    </source>
</reference>
<comment type="caution">
    <text evidence="1">The sequence shown here is derived from an EMBL/GenBank/DDBJ whole genome shotgun (WGS) entry which is preliminary data.</text>
</comment>
<protein>
    <submittedName>
        <fullName evidence="1">Uncharacterized protein</fullName>
    </submittedName>
</protein>
<accession>A0AC61S6N9</accession>
<name>A0AC61S6N9_9BACT</name>
<evidence type="ECO:0000313" key="2">
    <source>
        <dbReference type="Proteomes" id="UP000305401"/>
    </source>
</evidence>
<dbReference type="EMBL" id="SSTG01000027">
    <property type="protein sequence ID" value="THG54200.1"/>
    <property type="molecule type" value="Genomic_DNA"/>
</dbReference>
<evidence type="ECO:0000313" key="1">
    <source>
        <dbReference type="EMBL" id="THG54200.1"/>
    </source>
</evidence>
<dbReference type="Proteomes" id="UP000305401">
    <property type="component" value="Unassembled WGS sequence"/>
</dbReference>
<gene>
    <name evidence="1" type="ORF">E5990_03730</name>
</gene>
<sequence length="339" mass="37816">MNFYINGLGMRQLCIMLLLCLCAGSGCRRNHTGEAAGKVAIERFDVDIVGFQGLDSVSKENFKAKYGPVIDFLLPVLSVSDTNNINIDSLIAVYANSRGVAVFEPDVMRLLPNLDSLERSIGMAKAVSRNIFPDIVWPNRLIGIVSTYNQSMIFNDSVLLVGLNHYLGREYAGYGYFEPYQRRFKDSGQLPVRLMESVIVKNYPYRNSSEPTALSKMLYDGAVLWGIKQALSLPDDTLLMGWTAEQKMWVDNNLEKVWHKMVENKLLFSNNPSVADRLTQVAPSASLVHPEAPGRIGSYLGLLIVSRFLDNNPKTEPRQMLDSAMYNSLSTLVKSGFAP</sequence>